<keyword evidence="3" id="KW-1185">Reference proteome</keyword>
<dbReference type="PANTHER" id="PTHR34818:SF1">
    <property type="entry name" value="PROTEIN BLI-3"/>
    <property type="match status" value="1"/>
</dbReference>
<dbReference type="InterPro" id="IPR012349">
    <property type="entry name" value="Split_barrel_FMN-bd"/>
</dbReference>
<name>A0AAD7E0J8_MYCRO</name>
<evidence type="ECO:0000313" key="3">
    <source>
        <dbReference type="Proteomes" id="UP001221757"/>
    </source>
</evidence>
<dbReference type="Pfam" id="PF16242">
    <property type="entry name" value="Pyrid_ox_like"/>
    <property type="match status" value="1"/>
</dbReference>
<comment type="caution">
    <text evidence="2">The sequence shown here is derived from an EMBL/GenBank/DDBJ whole genome shotgun (WGS) entry which is preliminary data.</text>
</comment>
<dbReference type="SUPFAM" id="SSF50475">
    <property type="entry name" value="FMN-binding split barrel"/>
    <property type="match status" value="1"/>
</dbReference>
<dbReference type="EMBL" id="JARKIE010000013">
    <property type="protein sequence ID" value="KAJ7703244.1"/>
    <property type="molecule type" value="Genomic_DNA"/>
</dbReference>
<evidence type="ECO:0000259" key="1">
    <source>
        <dbReference type="Pfam" id="PF16242"/>
    </source>
</evidence>
<gene>
    <name evidence="2" type="ORF">B0H17DRAFT_1042452</name>
</gene>
<organism evidence="2 3">
    <name type="scientific">Mycena rosella</name>
    <name type="common">Pink bonnet</name>
    <name type="synonym">Agaricus rosellus</name>
    <dbReference type="NCBI Taxonomy" id="1033263"/>
    <lineage>
        <taxon>Eukaryota</taxon>
        <taxon>Fungi</taxon>
        <taxon>Dikarya</taxon>
        <taxon>Basidiomycota</taxon>
        <taxon>Agaricomycotina</taxon>
        <taxon>Agaricomycetes</taxon>
        <taxon>Agaricomycetidae</taxon>
        <taxon>Agaricales</taxon>
        <taxon>Marasmiineae</taxon>
        <taxon>Mycenaceae</taxon>
        <taxon>Mycena</taxon>
    </lineage>
</organism>
<dbReference type="InterPro" id="IPR052917">
    <property type="entry name" value="Stress-Dev_Protein"/>
</dbReference>
<dbReference type="AlphaFoldDB" id="A0AAD7E0J8"/>
<accession>A0AAD7E0J8</accession>
<feature type="domain" description="General stress protein FMN-binding split barrel" evidence="1">
    <location>
        <begin position="23"/>
        <end position="179"/>
    </location>
</feature>
<dbReference type="InterPro" id="IPR038725">
    <property type="entry name" value="YdaG_split_barrel_FMN-bd"/>
</dbReference>
<dbReference type="Proteomes" id="UP001221757">
    <property type="component" value="Unassembled WGS sequence"/>
</dbReference>
<dbReference type="PANTHER" id="PTHR34818">
    <property type="entry name" value="PROTEIN BLI-3"/>
    <property type="match status" value="1"/>
</dbReference>
<proteinExistence type="predicted"/>
<reference evidence="2" key="1">
    <citation type="submission" date="2023-03" db="EMBL/GenBank/DDBJ databases">
        <title>Massive genome expansion in bonnet fungi (Mycena s.s.) driven by repeated elements and novel gene families across ecological guilds.</title>
        <authorList>
            <consortium name="Lawrence Berkeley National Laboratory"/>
            <person name="Harder C.B."/>
            <person name="Miyauchi S."/>
            <person name="Viragh M."/>
            <person name="Kuo A."/>
            <person name="Thoen E."/>
            <person name="Andreopoulos B."/>
            <person name="Lu D."/>
            <person name="Skrede I."/>
            <person name="Drula E."/>
            <person name="Henrissat B."/>
            <person name="Morin E."/>
            <person name="Kohler A."/>
            <person name="Barry K."/>
            <person name="LaButti K."/>
            <person name="Morin E."/>
            <person name="Salamov A."/>
            <person name="Lipzen A."/>
            <person name="Mereny Z."/>
            <person name="Hegedus B."/>
            <person name="Baldrian P."/>
            <person name="Stursova M."/>
            <person name="Weitz H."/>
            <person name="Taylor A."/>
            <person name="Grigoriev I.V."/>
            <person name="Nagy L.G."/>
            <person name="Martin F."/>
            <person name="Kauserud H."/>
        </authorList>
    </citation>
    <scope>NUCLEOTIDE SEQUENCE</scope>
    <source>
        <strain evidence="2">CBHHK067</strain>
    </source>
</reference>
<evidence type="ECO:0000313" key="2">
    <source>
        <dbReference type="EMBL" id="KAJ7703244.1"/>
    </source>
</evidence>
<dbReference type="Gene3D" id="2.30.110.10">
    <property type="entry name" value="Electron Transport, Fmn-binding Protein, Chain A"/>
    <property type="match status" value="1"/>
</dbReference>
<protein>
    <recommendedName>
        <fullName evidence="1">General stress protein FMN-binding split barrel domain-containing protein</fullName>
    </recommendedName>
</protein>
<sequence>MSSTTLDPYTANAENTTLSAQEKIAGLHAIVKSAQTGMLTTHGADGHLHSRAMIPSSPFDDGTQVTLIFLANNSTAKFDEIKNDSHVNVSFCDTNSTSWASYSGTARISQDKELIRKHFSSSMSAYFGDLKDGVHKGTVDDPRISVIEVVPEEIRYWVATKGSIARAADVAISKVTGNAAAPGELRTITQTEIQLTQKFHTK</sequence>